<organism evidence="1">
    <name type="scientific">mine drainage metagenome</name>
    <dbReference type="NCBI Taxonomy" id="410659"/>
    <lineage>
        <taxon>unclassified sequences</taxon>
        <taxon>metagenomes</taxon>
        <taxon>ecological metagenomes</taxon>
    </lineage>
</organism>
<protein>
    <submittedName>
        <fullName evidence="1">Uncharacterized protein</fullName>
    </submittedName>
</protein>
<reference evidence="1" key="1">
    <citation type="submission" date="2016-10" db="EMBL/GenBank/DDBJ databases">
        <title>Sequence of Gallionella enrichment culture.</title>
        <authorList>
            <person name="Poehlein A."/>
            <person name="Muehling M."/>
            <person name="Daniel R."/>
        </authorList>
    </citation>
    <scope>NUCLEOTIDE SEQUENCE</scope>
</reference>
<comment type="caution">
    <text evidence="1">The sequence shown here is derived from an EMBL/GenBank/DDBJ whole genome shotgun (WGS) entry which is preliminary data.</text>
</comment>
<dbReference type="AlphaFoldDB" id="A0A1J5NWJ8"/>
<proteinExistence type="predicted"/>
<dbReference type="EMBL" id="MLJW01009300">
    <property type="protein sequence ID" value="OIQ63110.1"/>
    <property type="molecule type" value="Genomic_DNA"/>
</dbReference>
<evidence type="ECO:0000313" key="1">
    <source>
        <dbReference type="EMBL" id="OIQ63110.1"/>
    </source>
</evidence>
<name>A0A1J5NWJ8_9ZZZZ</name>
<sequence length="140" mass="15357">MFGGARLDRRPQAAERVDIVVELLFGLLGDLADRLVQRQAGEIARGAVVDLVVDVGDVADIGDVVRAVKMPQQPEQHVEHDDRACIADMGEVIDRRPADIHAHIAAIERREDALLLGQGIVESQFHGYPVRYGRASSDLM</sequence>
<gene>
    <name evidence="1" type="ORF">GALL_553540</name>
</gene>
<accession>A0A1J5NWJ8</accession>